<dbReference type="PANTHER" id="PTHR47839">
    <property type="entry name" value="DOMAIN PROTEIN, PUTATIVE (AFU_ORTHOLOGUE AFUA_6G04830)-RELATED"/>
    <property type="match status" value="1"/>
</dbReference>
<evidence type="ECO:0000256" key="1">
    <source>
        <dbReference type="SAM" id="MobiDB-lite"/>
    </source>
</evidence>
<dbReference type="RefSeq" id="XP_033657915.1">
    <property type="nucleotide sequence ID" value="XM_033797599.1"/>
</dbReference>
<evidence type="ECO:0000259" key="2">
    <source>
        <dbReference type="Pfam" id="PF25794"/>
    </source>
</evidence>
<feature type="region of interest" description="Disordered" evidence="1">
    <location>
        <begin position="1423"/>
        <end position="1489"/>
    </location>
</feature>
<name>A0A6A6JVG6_WESOR</name>
<dbReference type="InterPro" id="IPR058210">
    <property type="entry name" value="SACS/Nov_dom"/>
</dbReference>
<dbReference type="Gene3D" id="3.30.565.10">
    <property type="entry name" value="Histidine kinase-like ATPase, C-terminal domain"/>
    <property type="match status" value="1"/>
</dbReference>
<dbReference type="PANTHER" id="PTHR47839:SF1">
    <property type="entry name" value="DOMAIN PROTEIN, PUTATIVE (AFU_ORTHOLOGUE AFUA_6G04830)-RELATED"/>
    <property type="match status" value="1"/>
</dbReference>
<feature type="compositionally biased region" description="Basic and acidic residues" evidence="1">
    <location>
        <begin position="1423"/>
        <end position="1437"/>
    </location>
</feature>
<feature type="region of interest" description="Disordered" evidence="1">
    <location>
        <begin position="311"/>
        <end position="335"/>
    </location>
</feature>
<dbReference type="Proteomes" id="UP000800097">
    <property type="component" value="Unassembled WGS sequence"/>
</dbReference>
<accession>A0A6A6JVG6</accession>
<feature type="domain" description="Sacsin/Nov" evidence="2">
    <location>
        <begin position="29"/>
        <end position="153"/>
    </location>
</feature>
<dbReference type="InterPro" id="IPR020575">
    <property type="entry name" value="Hsp90_N"/>
</dbReference>
<sequence>MSGIDFARLRNQTLADGQDSEVTVNTRALIDKVLARYSSEHTTLRELIQNASDAGASTVVIKFETDPSSTVPVPQGADRCMLLKHTIQQHTLKRLTVSNNGQPFSTADWSRLKSIADGNPDETKIGAFGVGFYSVFSDCDEPFVVSGQKTMAFYWKGNTLSTKMATIPPEQSSGNTTFFLDYRQANPASPSFSPSKIPNLPTLCQFLATSLTFVGLQSIELHLDDFKVATFLKKTSPPTEISLPHGLKPTTEGGLLTVSKVTLQHSQLEAEWSNVVATAQNPPRRAAEVVHSEIRQAGSALKSFFSRFSTPPVQASSKPTKSVAPQDVPSTSGEDISGESKGVIFLQVLTVEVQSKVSTKFSAEIERATKKPPPRTTRVALLTSPFHGPTETLSSKSGNTANLATKIFQQVLPNTDGRIFIGFPTAQTTPFLAHISAPSLIPTVERENVDMNARYISTWNTELLRVAGLACRVSYSLDMATLRDRADKEPISALIPQAAYICRQFTVRKSHPSTVLGDRVVEAFFDCSKDRSISILASTGIKSSNRVRMPAETLSFLKDVPMVPQELATEAVEFFVQLHNRGFISELTMEDIRDGLDSRALTEEELVEFLRWCGTKLESGELDQSSVRALFDVTVANIGVEANGDSGKILSLAGIKSFVNAARTIPGLPVPPDTIPFNLSKGLPTKQLMMFSWTELHIVRWLQFLTSDPQLGQLTTTESVAMQVLGSAAKAWDQLDNASKEALVKTLTLHAVMPTKMGMRRPAESYFPSVKLFDDLPTVKQFAGSKEKFLMALGVRKTVDLPTVFDRLKKRDASLNHGDLIRYFASVIDEIPANDLNQLRLTPFLPGEGASVKQNTVFQARDLYAPSPAVLSFGLNQVKLPFEFRANSREANFLFKLGLKRYPSSITICSIMHRAGQTNNLQLWTRAMQYFLENYFSNGYGAERRDVEAIRYGFLPTEQAPFPNLVAPFQCFTNSKAGCLGYAILREDLRPHADKFAVHQDPDIKDCVQRLLKSPPASKLTAEETFAYLGTRAGEFDNLANRSLIQQISSAKIVPIFRRYYVDSHSPGFEDRNRRQTGKSEMRIHHYDTPETVFVGMDEAYRGIIDYVHYNGEATAFLLKVGAKHEPSSHDLASLLCDNPLRFLNTIGQERYLDLLRKLAENAEGLWKDKELVARMGTSPILLGYRDIKEDAKKLVSVEEEDSSDLEDMDFQREWSLNRASEVVIIDEVQAMTRFRDYIIVAPLEEQLEEFYAKLGVKKISELVKAERRIGVATRDQSQAQKLLKDILERARLFLHEYERDGSRKSIRHDARWLASNLQVQCVSDISIRYTLAARNVTTSSTKTAAIVKKQGGGYVLNITPSYDLYEVSTDLTRIMINRPKRNDAIALERILTEPLKRLQAKGINVERILRRKEQEARIAKQHELEREQEEKQHLAEQARANHSSQLDMKADAKMDKENTQQPAIKTPEKTQHMPGAFGTPDHAEHANNRNASDNFISRWTKEIFGNRPGSPSVPRRGPQEPQGPQIDKDVQSTRANIANAIRDCRPVGTSHINARQHQDPTELDNGGYCSGEQWHNLHKAFTRNISGTTVDVYFGKDQTETAQDLEVPLGHFLHIIFNLTRVFGVDPSAVNIFLDGSSNTVAFNMNGSLFFNLGWFMALHGPKFTTPEGRERAMDSWFLTYCHELAHNLVSDHNARHNWYNQQIAIEYSPKYRQMLKAVTEDVAATRLLN</sequence>
<dbReference type="GeneID" id="54550774"/>
<keyword evidence="4" id="KW-1185">Reference proteome</keyword>
<dbReference type="InterPro" id="IPR022155">
    <property type="entry name" value="DUF3684"/>
</dbReference>
<organism evidence="3 4">
    <name type="scientific">Westerdykella ornata</name>
    <dbReference type="NCBI Taxonomy" id="318751"/>
    <lineage>
        <taxon>Eukaryota</taxon>
        <taxon>Fungi</taxon>
        <taxon>Dikarya</taxon>
        <taxon>Ascomycota</taxon>
        <taxon>Pezizomycotina</taxon>
        <taxon>Dothideomycetes</taxon>
        <taxon>Pleosporomycetidae</taxon>
        <taxon>Pleosporales</taxon>
        <taxon>Sporormiaceae</taxon>
        <taxon>Westerdykella</taxon>
    </lineage>
</organism>
<dbReference type="Pfam" id="PF25794">
    <property type="entry name" value="SACS"/>
    <property type="match status" value="1"/>
</dbReference>
<dbReference type="EMBL" id="ML986485">
    <property type="protein sequence ID" value="KAF2280377.1"/>
    <property type="molecule type" value="Genomic_DNA"/>
</dbReference>
<evidence type="ECO:0000313" key="4">
    <source>
        <dbReference type="Proteomes" id="UP000800097"/>
    </source>
</evidence>
<feature type="compositionally biased region" description="Polar residues" evidence="1">
    <location>
        <begin position="311"/>
        <end position="320"/>
    </location>
</feature>
<dbReference type="SUPFAM" id="SSF55874">
    <property type="entry name" value="ATPase domain of HSP90 chaperone/DNA topoisomerase II/histidine kinase"/>
    <property type="match status" value="1"/>
</dbReference>
<dbReference type="NCBIfam" id="NF047352">
    <property type="entry name" value="P_loop_sacsin"/>
    <property type="match status" value="1"/>
</dbReference>
<feature type="region of interest" description="Disordered" evidence="1">
    <location>
        <begin position="1504"/>
        <end position="1529"/>
    </location>
</feature>
<reference evidence="3" key="1">
    <citation type="journal article" date="2020" name="Stud. Mycol.">
        <title>101 Dothideomycetes genomes: a test case for predicting lifestyles and emergence of pathogens.</title>
        <authorList>
            <person name="Haridas S."/>
            <person name="Albert R."/>
            <person name="Binder M."/>
            <person name="Bloem J."/>
            <person name="Labutti K."/>
            <person name="Salamov A."/>
            <person name="Andreopoulos B."/>
            <person name="Baker S."/>
            <person name="Barry K."/>
            <person name="Bills G."/>
            <person name="Bluhm B."/>
            <person name="Cannon C."/>
            <person name="Castanera R."/>
            <person name="Culley D."/>
            <person name="Daum C."/>
            <person name="Ezra D."/>
            <person name="Gonzalez J."/>
            <person name="Henrissat B."/>
            <person name="Kuo A."/>
            <person name="Liang C."/>
            <person name="Lipzen A."/>
            <person name="Lutzoni F."/>
            <person name="Magnuson J."/>
            <person name="Mondo S."/>
            <person name="Nolan M."/>
            <person name="Ohm R."/>
            <person name="Pangilinan J."/>
            <person name="Park H.-J."/>
            <person name="Ramirez L."/>
            <person name="Alfaro M."/>
            <person name="Sun H."/>
            <person name="Tritt A."/>
            <person name="Yoshinaga Y."/>
            <person name="Zwiers L.-H."/>
            <person name="Turgeon B."/>
            <person name="Goodwin S."/>
            <person name="Spatafora J."/>
            <person name="Crous P."/>
            <person name="Grigoriev I."/>
        </authorList>
    </citation>
    <scope>NUCLEOTIDE SEQUENCE</scope>
    <source>
        <strain evidence="3">CBS 379.55</strain>
    </source>
</reference>
<dbReference type="OrthoDB" id="10031156at2759"/>
<dbReference type="PRINTS" id="PR00775">
    <property type="entry name" value="HEATSHOCK90"/>
</dbReference>
<dbReference type="Pfam" id="PF12449">
    <property type="entry name" value="DUF3684"/>
    <property type="match status" value="1"/>
</dbReference>
<protein>
    <recommendedName>
        <fullName evidence="2">Sacsin/Nov domain-containing protein</fullName>
    </recommendedName>
</protein>
<feature type="compositionally biased region" description="Basic and acidic residues" evidence="1">
    <location>
        <begin position="1449"/>
        <end position="1459"/>
    </location>
</feature>
<dbReference type="InterPro" id="IPR036890">
    <property type="entry name" value="HATPase_C_sf"/>
</dbReference>
<evidence type="ECO:0000313" key="3">
    <source>
        <dbReference type="EMBL" id="KAF2280377.1"/>
    </source>
</evidence>
<gene>
    <name evidence="3" type="ORF">EI97DRAFT_430116</name>
</gene>
<proteinExistence type="predicted"/>
<feature type="compositionally biased region" description="Low complexity" evidence="1">
    <location>
        <begin position="1508"/>
        <end position="1526"/>
    </location>
</feature>